<feature type="domain" description="Histidine kinase/HSP90-like ATPase" evidence="6">
    <location>
        <begin position="318"/>
        <end position="407"/>
    </location>
</feature>
<dbReference type="AlphaFoldDB" id="A0A543AWV2"/>
<keyword evidence="9" id="KW-1185">Reference proteome</keyword>
<evidence type="ECO:0000259" key="7">
    <source>
        <dbReference type="Pfam" id="PF04024"/>
    </source>
</evidence>
<keyword evidence="5" id="KW-0472">Membrane</keyword>
<feature type="compositionally biased region" description="Polar residues" evidence="4">
    <location>
        <begin position="1"/>
        <end position="12"/>
    </location>
</feature>
<dbReference type="Proteomes" id="UP000317043">
    <property type="component" value="Unassembled WGS sequence"/>
</dbReference>
<name>A0A543AWV2_9ACTN</name>
<feature type="transmembrane region" description="Helical" evidence="5">
    <location>
        <begin position="93"/>
        <end position="111"/>
    </location>
</feature>
<gene>
    <name evidence="8" type="ORF">FB566_2600</name>
</gene>
<keyword evidence="5" id="KW-1133">Transmembrane helix</keyword>
<dbReference type="Pfam" id="PF04024">
    <property type="entry name" value="PspC"/>
    <property type="match status" value="1"/>
</dbReference>
<proteinExistence type="predicted"/>
<dbReference type="InParanoid" id="A0A543AWV2"/>
<dbReference type="SUPFAM" id="SSF55874">
    <property type="entry name" value="ATPase domain of HSP90 chaperone/DNA topoisomerase II/histidine kinase"/>
    <property type="match status" value="1"/>
</dbReference>
<feature type="transmembrane region" description="Helical" evidence="5">
    <location>
        <begin position="191"/>
        <end position="210"/>
    </location>
</feature>
<dbReference type="Gene3D" id="3.30.565.10">
    <property type="entry name" value="Histidine kinase-like ATPase, C-terminal domain"/>
    <property type="match status" value="1"/>
</dbReference>
<keyword evidence="2" id="KW-0418">Kinase</keyword>
<organism evidence="8 9">
    <name type="scientific">Stackebrandtia endophytica</name>
    <dbReference type="NCBI Taxonomy" id="1496996"/>
    <lineage>
        <taxon>Bacteria</taxon>
        <taxon>Bacillati</taxon>
        <taxon>Actinomycetota</taxon>
        <taxon>Actinomycetes</taxon>
        <taxon>Glycomycetales</taxon>
        <taxon>Glycomycetaceae</taxon>
        <taxon>Stackebrandtia</taxon>
    </lineage>
</organism>
<dbReference type="InterPro" id="IPR007168">
    <property type="entry name" value="Phageshock_PspC_N"/>
</dbReference>
<evidence type="ECO:0000259" key="6">
    <source>
        <dbReference type="Pfam" id="PF02518"/>
    </source>
</evidence>
<accession>A0A543AWV2</accession>
<evidence type="ECO:0000256" key="2">
    <source>
        <dbReference type="ARBA" id="ARBA00022777"/>
    </source>
</evidence>
<protein>
    <submittedName>
        <fullName evidence="8">Phage shock protein C (PspC) family protein</fullName>
    </submittedName>
</protein>
<dbReference type="GO" id="GO:0016301">
    <property type="term" value="F:kinase activity"/>
    <property type="evidence" value="ECO:0007669"/>
    <property type="project" value="UniProtKB-KW"/>
</dbReference>
<dbReference type="RefSeq" id="WP_246100073.1">
    <property type="nucleotide sequence ID" value="NZ_JBHTGS010000001.1"/>
</dbReference>
<sequence>MRSPVIDTQSAPSVPRPARPPLRRVRGGRLLTGVARGLAEHLGIRPILVRLGFMLLATPLFEGLGMLLYVALWAVLPSEVGTKPWQDRRQWPVFALLGLGIVFLTVVTGWAGSGMLFGWLAAIVALGAGVIWHQIKPDADWLTTIVGTSGRRSAILRLGGGGALVAIGVIGILAAVVGLTRESIDNVLNSLLFTLIALGGIALVFGPLIYRMYLQLNSEREGRAREAERADIAAMVHDQVLHTLALIQRRSEDPREVARLARGQERALRNWLYKPSAQAADKFGAALEAAAAEVEDTFGITVDTVVVGDRDMDPHVSALVAAAREAMVNAAKHSGVNNISLYAEAEPDLLSVFVRDRGTGFDIDDIATDRHGVRGSILDRMHRHGGTAEVRSTVGEGTEVRLTMPVDSTENINDERNGQ</sequence>
<dbReference type="Pfam" id="PF02518">
    <property type="entry name" value="HATPase_c"/>
    <property type="match status" value="1"/>
</dbReference>
<keyword evidence="1" id="KW-0808">Transferase</keyword>
<dbReference type="PANTHER" id="PTHR24421:SF61">
    <property type="entry name" value="OXYGEN SENSOR HISTIDINE KINASE NREB"/>
    <property type="match status" value="1"/>
</dbReference>
<dbReference type="GO" id="GO:0000160">
    <property type="term" value="P:phosphorelay signal transduction system"/>
    <property type="evidence" value="ECO:0007669"/>
    <property type="project" value="UniProtKB-KW"/>
</dbReference>
<dbReference type="InterPro" id="IPR036890">
    <property type="entry name" value="HATPase_C_sf"/>
</dbReference>
<dbReference type="PANTHER" id="PTHR24421">
    <property type="entry name" value="NITRATE/NITRITE SENSOR PROTEIN NARX-RELATED"/>
    <property type="match status" value="1"/>
</dbReference>
<evidence type="ECO:0000256" key="1">
    <source>
        <dbReference type="ARBA" id="ARBA00022679"/>
    </source>
</evidence>
<evidence type="ECO:0000256" key="3">
    <source>
        <dbReference type="ARBA" id="ARBA00023012"/>
    </source>
</evidence>
<keyword evidence="5" id="KW-0812">Transmembrane</keyword>
<feature type="transmembrane region" description="Helical" evidence="5">
    <location>
        <begin position="117"/>
        <end position="135"/>
    </location>
</feature>
<evidence type="ECO:0000313" key="8">
    <source>
        <dbReference type="EMBL" id="TQL77056.1"/>
    </source>
</evidence>
<feature type="domain" description="Phage shock protein PspC N-terminal" evidence="7">
    <location>
        <begin position="21"/>
        <end position="79"/>
    </location>
</feature>
<reference evidence="8 9" key="1">
    <citation type="submission" date="2019-06" db="EMBL/GenBank/DDBJ databases">
        <title>Sequencing the genomes of 1000 actinobacteria strains.</title>
        <authorList>
            <person name="Klenk H.-P."/>
        </authorList>
    </citation>
    <scope>NUCLEOTIDE SEQUENCE [LARGE SCALE GENOMIC DNA]</scope>
    <source>
        <strain evidence="8 9">DSM 45928</strain>
    </source>
</reference>
<keyword evidence="3" id="KW-0902">Two-component regulatory system</keyword>
<dbReference type="InterPro" id="IPR050482">
    <property type="entry name" value="Sensor_HK_TwoCompSys"/>
</dbReference>
<evidence type="ECO:0000256" key="4">
    <source>
        <dbReference type="SAM" id="MobiDB-lite"/>
    </source>
</evidence>
<feature type="transmembrane region" description="Helical" evidence="5">
    <location>
        <begin position="47"/>
        <end position="72"/>
    </location>
</feature>
<comment type="caution">
    <text evidence="8">The sequence shown here is derived from an EMBL/GenBank/DDBJ whole genome shotgun (WGS) entry which is preliminary data.</text>
</comment>
<evidence type="ECO:0000313" key="9">
    <source>
        <dbReference type="Proteomes" id="UP000317043"/>
    </source>
</evidence>
<feature type="transmembrane region" description="Helical" evidence="5">
    <location>
        <begin position="155"/>
        <end position="179"/>
    </location>
</feature>
<feature type="region of interest" description="Disordered" evidence="4">
    <location>
        <begin position="1"/>
        <end position="20"/>
    </location>
</feature>
<dbReference type="EMBL" id="VFOW01000001">
    <property type="protein sequence ID" value="TQL77056.1"/>
    <property type="molecule type" value="Genomic_DNA"/>
</dbReference>
<dbReference type="InterPro" id="IPR003594">
    <property type="entry name" value="HATPase_dom"/>
</dbReference>
<evidence type="ECO:0000256" key="5">
    <source>
        <dbReference type="SAM" id="Phobius"/>
    </source>
</evidence>